<dbReference type="OMA" id="PQWKTVE"/>
<feature type="compositionally biased region" description="Polar residues" evidence="1">
    <location>
        <begin position="191"/>
        <end position="202"/>
    </location>
</feature>
<feature type="region of interest" description="Disordered" evidence="1">
    <location>
        <begin position="1"/>
        <end position="52"/>
    </location>
</feature>
<evidence type="ECO:0000313" key="3">
    <source>
        <dbReference type="Proteomes" id="UP000005238"/>
    </source>
</evidence>
<evidence type="ECO:0000313" key="2">
    <source>
        <dbReference type="EnsemblProtists" id="Phyra82001"/>
    </source>
</evidence>
<dbReference type="VEuPathDB" id="FungiDB:KRP23_7091"/>
<feature type="region of interest" description="Disordered" evidence="1">
    <location>
        <begin position="254"/>
        <end position="323"/>
    </location>
</feature>
<dbReference type="VEuPathDB" id="FungiDB:KRP22_12193"/>
<feature type="compositionally biased region" description="Polar residues" evidence="1">
    <location>
        <begin position="80"/>
        <end position="92"/>
    </location>
</feature>
<keyword evidence="3" id="KW-1185">Reference proteome</keyword>
<reference evidence="2" key="2">
    <citation type="submission" date="2015-06" db="UniProtKB">
        <authorList>
            <consortium name="EnsemblProtists"/>
        </authorList>
    </citation>
    <scope>IDENTIFICATION</scope>
    <source>
        <strain evidence="2">Pr102</strain>
    </source>
</reference>
<organism evidence="2 3">
    <name type="scientific">Phytophthora ramorum</name>
    <name type="common">Sudden oak death agent</name>
    <dbReference type="NCBI Taxonomy" id="164328"/>
    <lineage>
        <taxon>Eukaryota</taxon>
        <taxon>Sar</taxon>
        <taxon>Stramenopiles</taxon>
        <taxon>Oomycota</taxon>
        <taxon>Peronosporomycetes</taxon>
        <taxon>Peronosporales</taxon>
        <taxon>Peronosporaceae</taxon>
        <taxon>Phytophthora</taxon>
    </lineage>
</organism>
<protein>
    <submittedName>
        <fullName evidence="2">Uncharacterized protein</fullName>
    </submittedName>
</protein>
<dbReference type="AlphaFoldDB" id="H3GWV3"/>
<sequence length="403" mass="43572">MPEQLTMKKNRHVSKPAAQRETSPPSAASSSSSSSSHRRDLLSGSIEEVSRQTLLERFRKRGRVESANYEGRESRERAAANTTLQSNSSPFANTADGASPILLRAGRAPHHATFLVHKNTLMRPQSAPSLTKQVPEENADDEVIARIFPDICPRELRIAEVKSWECPWMDKDFLVSLETTELLEQPHKGESLSQAAKITSASARPRGDASVPAPKSARSIGYHQTNGAATEKNADHTVTELDKEIDALANQLTLEDKRPQPLSPVKQAQSPSSTGTPPPVSTPRDSSPQWKTVESAKRTPGSARAGKRPQLRLKLEDMPTPQQAEERAQRAATRLIAKRDAMEAAAIAAAAASGSNTPVSGPSAAQQAMMKLNFSSGSESDLQSPNGAVRMRFVTFESGAANY</sequence>
<dbReference type="eggNOG" id="ENOG502S7YA">
    <property type="taxonomic scope" value="Eukaryota"/>
</dbReference>
<dbReference type="EMBL" id="DS566063">
    <property type="status" value="NOT_ANNOTATED_CDS"/>
    <property type="molecule type" value="Genomic_DNA"/>
</dbReference>
<dbReference type="HOGENOM" id="CLU_684215_0_0_1"/>
<dbReference type="STRING" id="164328.H3GWV3"/>
<reference evidence="3" key="1">
    <citation type="journal article" date="2006" name="Science">
        <title>Phytophthora genome sequences uncover evolutionary origins and mechanisms of pathogenesis.</title>
        <authorList>
            <person name="Tyler B.M."/>
            <person name="Tripathy S."/>
            <person name="Zhang X."/>
            <person name="Dehal P."/>
            <person name="Jiang R.H."/>
            <person name="Aerts A."/>
            <person name="Arredondo F.D."/>
            <person name="Baxter L."/>
            <person name="Bensasson D."/>
            <person name="Beynon J.L."/>
            <person name="Chapman J."/>
            <person name="Damasceno C.M."/>
            <person name="Dorrance A.E."/>
            <person name="Dou D."/>
            <person name="Dickerman A.W."/>
            <person name="Dubchak I.L."/>
            <person name="Garbelotto M."/>
            <person name="Gijzen M."/>
            <person name="Gordon S.G."/>
            <person name="Govers F."/>
            <person name="Grunwald N.J."/>
            <person name="Huang W."/>
            <person name="Ivors K.L."/>
            <person name="Jones R.W."/>
            <person name="Kamoun S."/>
            <person name="Krampis K."/>
            <person name="Lamour K.H."/>
            <person name="Lee M.K."/>
            <person name="McDonald W.H."/>
            <person name="Medina M."/>
            <person name="Meijer H.J."/>
            <person name="Nordberg E.K."/>
            <person name="Maclean D.J."/>
            <person name="Ospina-Giraldo M.D."/>
            <person name="Morris P.F."/>
            <person name="Phuntumart V."/>
            <person name="Putnam N.H."/>
            <person name="Rash S."/>
            <person name="Rose J.K."/>
            <person name="Sakihama Y."/>
            <person name="Salamov A.A."/>
            <person name="Savidor A."/>
            <person name="Scheuring C.F."/>
            <person name="Smith B.M."/>
            <person name="Sobral B.W."/>
            <person name="Terry A."/>
            <person name="Torto-Alalibo T.A."/>
            <person name="Win J."/>
            <person name="Xu Z."/>
            <person name="Zhang H."/>
            <person name="Grigoriev I.V."/>
            <person name="Rokhsar D.S."/>
            <person name="Boore J.L."/>
        </authorList>
    </citation>
    <scope>NUCLEOTIDE SEQUENCE [LARGE SCALE GENOMIC DNA]</scope>
    <source>
        <strain evidence="3">Pr102</strain>
    </source>
</reference>
<name>H3GWV3_PHYRM</name>
<accession>H3GWV3</accession>
<proteinExistence type="predicted"/>
<feature type="region of interest" description="Disordered" evidence="1">
    <location>
        <begin position="65"/>
        <end position="92"/>
    </location>
</feature>
<dbReference type="Proteomes" id="UP000005238">
    <property type="component" value="Unassembled WGS sequence"/>
</dbReference>
<feature type="region of interest" description="Disordered" evidence="1">
    <location>
        <begin position="184"/>
        <end position="233"/>
    </location>
</feature>
<dbReference type="InParanoid" id="H3GWV3"/>
<feature type="compositionally biased region" description="Low complexity" evidence="1">
    <location>
        <begin position="23"/>
        <end position="35"/>
    </location>
</feature>
<evidence type="ECO:0000256" key="1">
    <source>
        <dbReference type="SAM" id="MobiDB-lite"/>
    </source>
</evidence>
<dbReference type="EnsemblProtists" id="Phyra82001">
    <property type="protein sequence ID" value="Phyra82001"/>
    <property type="gene ID" value="Phyra82001"/>
</dbReference>